<organism evidence="3 4">
    <name type="scientific">Tindallia magadiensis</name>
    <dbReference type="NCBI Taxonomy" id="69895"/>
    <lineage>
        <taxon>Bacteria</taxon>
        <taxon>Bacillati</taxon>
        <taxon>Bacillota</taxon>
        <taxon>Clostridia</taxon>
        <taxon>Peptostreptococcales</taxon>
        <taxon>Tindalliaceae</taxon>
        <taxon>Tindallia</taxon>
    </lineage>
</organism>
<accession>A0A1I3D422</accession>
<evidence type="ECO:0000313" key="4">
    <source>
        <dbReference type="Proteomes" id="UP000199287"/>
    </source>
</evidence>
<dbReference type="Gene3D" id="3.40.50.2000">
    <property type="entry name" value="Glycogen Phosphorylase B"/>
    <property type="match status" value="2"/>
</dbReference>
<dbReference type="STRING" id="69895.SAMN05192551_103143"/>
<keyword evidence="3" id="KW-0808">Transferase</keyword>
<dbReference type="GO" id="GO:0016757">
    <property type="term" value="F:glycosyltransferase activity"/>
    <property type="evidence" value="ECO:0007669"/>
    <property type="project" value="InterPro"/>
</dbReference>
<dbReference type="Pfam" id="PF13579">
    <property type="entry name" value="Glyco_trans_4_4"/>
    <property type="match status" value="1"/>
</dbReference>
<dbReference type="InterPro" id="IPR001296">
    <property type="entry name" value="Glyco_trans_1"/>
</dbReference>
<evidence type="ECO:0000313" key="3">
    <source>
        <dbReference type="EMBL" id="SFH81524.1"/>
    </source>
</evidence>
<dbReference type="OrthoDB" id="9811902at2"/>
<gene>
    <name evidence="3" type="ORF">SAMN05192551_103143</name>
</gene>
<evidence type="ECO:0000259" key="2">
    <source>
        <dbReference type="Pfam" id="PF13579"/>
    </source>
</evidence>
<proteinExistence type="predicted"/>
<dbReference type="Proteomes" id="UP000199287">
    <property type="component" value="Unassembled WGS sequence"/>
</dbReference>
<evidence type="ECO:0000259" key="1">
    <source>
        <dbReference type="Pfam" id="PF00534"/>
    </source>
</evidence>
<protein>
    <submittedName>
        <fullName evidence="3">Glycosyltransferase involved in cell wall bisynthesis</fullName>
    </submittedName>
</protein>
<dbReference type="SUPFAM" id="SSF53756">
    <property type="entry name" value="UDP-Glycosyltransferase/glycogen phosphorylase"/>
    <property type="match status" value="1"/>
</dbReference>
<feature type="domain" description="Glycosyltransferase subfamily 4-like N-terminal" evidence="2">
    <location>
        <begin position="17"/>
        <end position="202"/>
    </location>
</feature>
<dbReference type="PANTHER" id="PTHR12526">
    <property type="entry name" value="GLYCOSYLTRANSFERASE"/>
    <property type="match status" value="1"/>
</dbReference>
<dbReference type="Pfam" id="PF00534">
    <property type="entry name" value="Glycos_transf_1"/>
    <property type="match status" value="1"/>
</dbReference>
<feature type="domain" description="Glycosyl transferase family 1" evidence="1">
    <location>
        <begin position="217"/>
        <end position="388"/>
    </location>
</feature>
<name>A0A1I3D422_9FIRM</name>
<dbReference type="InterPro" id="IPR028098">
    <property type="entry name" value="Glyco_trans_4-like_N"/>
</dbReference>
<dbReference type="RefSeq" id="WP_093371130.1">
    <property type="nucleotide sequence ID" value="NZ_FOQA01000003.1"/>
</dbReference>
<reference evidence="4" key="1">
    <citation type="submission" date="2016-10" db="EMBL/GenBank/DDBJ databases">
        <authorList>
            <person name="Varghese N."/>
            <person name="Submissions S."/>
        </authorList>
    </citation>
    <scope>NUCLEOTIDE SEQUENCE [LARGE SCALE GENOMIC DNA]</scope>
    <source>
        <strain evidence="4">Z-7934</strain>
    </source>
</reference>
<dbReference type="CDD" id="cd03794">
    <property type="entry name" value="GT4_WbuB-like"/>
    <property type="match status" value="1"/>
</dbReference>
<dbReference type="PANTHER" id="PTHR12526:SF622">
    <property type="entry name" value="GLYCOSYLTRANSFERASE (GROUP I)"/>
    <property type="match status" value="1"/>
</dbReference>
<sequence>MKTIWTLCHYAEPPELGGMNRHHRFAKNLIMRGYQVRIFAASTIHNTKMNVVADGNLYQQQSYDGVPYVHIRTSSYEGNGKKRILNMLQFAWRVYKTGRMMEGQKPDVVLASSAHPFTWISGYFLARTYKARFIAETRDLWPESLVEMGACKRNGLPAKVLYGLESFIFRKADHLIFTMPGGLDYAKKKGVQAKKVSCINNGIDLEEFDRLAEQEVHENEFNGNSDKFRVIYTGSIGHAHAVHYLVQAAKVIQKKRYDNIQIDIYGEGMEKDALQEWACKEGVTNVCFKGRVDKKFIPGILLKSDLNIATGQDIQLYQYGLSMNKFFDYFASGKPTLSNVACKYDILEHYHAGITVKPGSPEALAEGILQFYHMEQEEYNHYCENARKAAVNFDFKNLTDELEKTFL</sequence>
<keyword evidence="4" id="KW-1185">Reference proteome</keyword>
<dbReference type="EMBL" id="FOQA01000003">
    <property type="protein sequence ID" value="SFH81524.1"/>
    <property type="molecule type" value="Genomic_DNA"/>
</dbReference>
<dbReference type="AlphaFoldDB" id="A0A1I3D422"/>